<feature type="transmembrane region" description="Helical" evidence="1">
    <location>
        <begin position="12"/>
        <end position="30"/>
    </location>
</feature>
<feature type="domain" description="DUF1468" evidence="2">
    <location>
        <begin position="12"/>
        <end position="148"/>
    </location>
</feature>
<name>A0A158D822_9BURK</name>
<dbReference type="Pfam" id="PF07331">
    <property type="entry name" value="TctB"/>
    <property type="match status" value="1"/>
</dbReference>
<dbReference type="AlphaFoldDB" id="A0A158D822"/>
<evidence type="ECO:0000259" key="2">
    <source>
        <dbReference type="Pfam" id="PF07331"/>
    </source>
</evidence>
<dbReference type="OrthoDB" id="8965982at2"/>
<dbReference type="Proteomes" id="UP000054870">
    <property type="component" value="Unassembled WGS sequence"/>
</dbReference>
<feature type="transmembrane region" description="Helical" evidence="1">
    <location>
        <begin position="42"/>
        <end position="61"/>
    </location>
</feature>
<feature type="transmembrane region" description="Helical" evidence="1">
    <location>
        <begin position="81"/>
        <end position="111"/>
    </location>
</feature>
<keyword evidence="1" id="KW-0812">Transmembrane</keyword>
<keyword evidence="1" id="KW-1133">Transmembrane helix</keyword>
<dbReference type="EMBL" id="FCOF02000053">
    <property type="protein sequence ID" value="SAK90510.1"/>
    <property type="molecule type" value="Genomic_DNA"/>
</dbReference>
<dbReference type="RefSeq" id="WP_061127969.1">
    <property type="nucleotide sequence ID" value="NZ_FCOF02000053.1"/>
</dbReference>
<evidence type="ECO:0000313" key="3">
    <source>
        <dbReference type="EMBL" id="SAK90510.1"/>
    </source>
</evidence>
<accession>A0A158D822</accession>
<evidence type="ECO:0000256" key="1">
    <source>
        <dbReference type="SAM" id="Phobius"/>
    </source>
</evidence>
<gene>
    <name evidence="3" type="ORF">AWB75_06324</name>
</gene>
<proteinExistence type="predicted"/>
<comment type="caution">
    <text evidence="3">The sequence shown here is derived from an EMBL/GenBank/DDBJ whole genome shotgun (WGS) entry which is preliminary data.</text>
</comment>
<evidence type="ECO:0000313" key="4">
    <source>
        <dbReference type="Proteomes" id="UP000054870"/>
    </source>
</evidence>
<dbReference type="InterPro" id="IPR009936">
    <property type="entry name" value="DUF1468"/>
</dbReference>
<protein>
    <submittedName>
        <fullName evidence="3">Tripartite tricarboxylate transporter TctB family protein</fullName>
    </submittedName>
</protein>
<organism evidence="3 4">
    <name type="scientific">Caballeronia catudaia</name>
    <dbReference type="NCBI Taxonomy" id="1777136"/>
    <lineage>
        <taxon>Bacteria</taxon>
        <taxon>Pseudomonadati</taxon>
        <taxon>Pseudomonadota</taxon>
        <taxon>Betaproteobacteria</taxon>
        <taxon>Burkholderiales</taxon>
        <taxon>Burkholderiaceae</taxon>
        <taxon>Caballeronia</taxon>
    </lineage>
</organism>
<keyword evidence="4" id="KW-1185">Reference proteome</keyword>
<sequence>MFGKSLNRDVFGGVLMFGIGVAVAIHSMSLHLGSLSQMGPGYFPFALGAILTVVGIAIAVQGRLSSPVEEEKEHHGAEWKAWFLICLGVMAFVVLARYLGLVVATFAVVFISALGDRKNTWKSAALLAIALVGVAIMVFWWALQIQLPLFKWGFA</sequence>
<keyword evidence="1" id="KW-0472">Membrane</keyword>
<reference evidence="3" key="1">
    <citation type="submission" date="2016-01" db="EMBL/GenBank/DDBJ databases">
        <authorList>
            <person name="Peeters C."/>
        </authorList>
    </citation>
    <scope>NUCLEOTIDE SEQUENCE [LARGE SCALE GENOMIC DNA]</scope>
    <source>
        <strain evidence="3">LMG 29318</strain>
    </source>
</reference>
<feature type="transmembrane region" description="Helical" evidence="1">
    <location>
        <begin position="123"/>
        <end position="143"/>
    </location>
</feature>